<organism evidence="1 2">
    <name type="scientific">Cystobacter fuscus (strain ATCC 25194 / DSM 2262 / NBRC 100088 / M29)</name>
    <dbReference type="NCBI Taxonomy" id="1242864"/>
    <lineage>
        <taxon>Bacteria</taxon>
        <taxon>Pseudomonadati</taxon>
        <taxon>Myxococcota</taxon>
        <taxon>Myxococcia</taxon>
        <taxon>Myxococcales</taxon>
        <taxon>Cystobacterineae</taxon>
        <taxon>Archangiaceae</taxon>
        <taxon>Cystobacter</taxon>
    </lineage>
</organism>
<comment type="caution">
    <text evidence="1">The sequence shown here is derived from an EMBL/GenBank/DDBJ whole genome shotgun (WGS) entry which is preliminary data.</text>
</comment>
<gene>
    <name evidence="1" type="ORF">D187_000414</name>
</gene>
<protein>
    <submittedName>
        <fullName evidence="1">Uncharacterized protein</fullName>
    </submittedName>
</protein>
<evidence type="ECO:0000313" key="1">
    <source>
        <dbReference type="EMBL" id="EPX64989.1"/>
    </source>
</evidence>
<proteinExistence type="predicted"/>
<keyword evidence="2" id="KW-1185">Reference proteome</keyword>
<evidence type="ECO:0000313" key="2">
    <source>
        <dbReference type="Proteomes" id="UP000011682"/>
    </source>
</evidence>
<accession>S9QUI9</accession>
<name>S9QUI9_CYSF2</name>
<dbReference type="EMBL" id="ANAH02000001">
    <property type="protein sequence ID" value="EPX64989.1"/>
    <property type="molecule type" value="Genomic_DNA"/>
</dbReference>
<reference evidence="1" key="1">
    <citation type="submission" date="2013-05" db="EMBL/GenBank/DDBJ databases">
        <title>Genome assembly of Cystobacter fuscus DSM 2262.</title>
        <authorList>
            <person name="Sharma G."/>
            <person name="Khatri I."/>
            <person name="Kaur C."/>
            <person name="Mayilraj S."/>
            <person name="Subramanian S."/>
        </authorList>
    </citation>
    <scope>NUCLEOTIDE SEQUENCE [LARGE SCALE GENOMIC DNA]</scope>
    <source>
        <strain evidence="1">DSM 2262</strain>
    </source>
</reference>
<dbReference type="AlphaFoldDB" id="S9QUI9"/>
<sequence>MRKSMPSIISPVRCVIRHDAPAFFEWEIAALRLRNGEERP</sequence>
<dbReference type="Proteomes" id="UP000011682">
    <property type="component" value="Unassembled WGS sequence"/>
</dbReference>